<evidence type="ECO:0000313" key="2">
    <source>
        <dbReference type="EMBL" id="KAJ7708841.1"/>
    </source>
</evidence>
<feature type="non-terminal residue" evidence="2">
    <location>
        <position position="100"/>
    </location>
</feature>
<sequence length="100" mass="9998">SSSTASLASTTTVSSRAPLTTRAAQPKDFEAAFASLQSTYGFAAAAPSPVQKTAASRSAATVAPRQASAPGQPKDFEAAFASLQSTYGFAAAAPSPVQKT</sequence>
<keyword evidence="3" id="KW-1185">Reference proteome</keyword>
<dbReference type="AlphaFoldDB" id="A0AAD7H020"/>
<organism evidence="2 3">
    <name type="scientific">Mycena rosella</name>
    <name type="common">Pink bonnet</name>
    <name type="synonym">Agaricus rosellus</name>
    <dbReference type="NCBI Taxonomy" id="1033263"/>
    <lineage>
        <taxon>Eukaryota</taxon>
        <taxon>Fungi</taxon>
        <taxon>Dikarya</taxon>
        <taxon>Basidiomycota</taxon>
        <taxon>Agaricomycotina</taxon>
        <taxon>Agaricomycetes</taxon>
        <taxon>Agaricomycetidae</taxon>
        <taxon>Agaricales</taxon>
        <taxon>Marasmiineae</taxon>
        <taxon>Mycenaceae</taxon>
        <taxon>Mycena</taxon>
    </lineage>
</organism>
<evidence type="ECO:0000256" key="1">
    <source>
        <dbReference type="SAM" id="MobiDB-lite"/>
    </source>
</evidence>
<accession>A0AAD7H020</accession>
<dbReference type="Proteomes" id="UP001221757">
    <property type="component" value="Unassembled WGS sequence"/>
</dbReference>
<reference evidence="2" key="1">
    <citation type="submission" date="2023-03" db="EMBL/GenBank/DDBJ databases">
        <title>Massive genome expansion in bonnet fungi (Mycena s.s.) driven by repeated elements and novel gene families across ecological guilds.</title>
        <authorList>
            <consortium name="Lawrence Berkeley National Laboratory"/>
            <person name="Harder C.B."/>
            <person name="Miyauchi S."/>
            <person name="Viragh M."/>
            <person name="Kuo A."/>
            <person name="Thoen E."/>
            <person name="Andreopoulos B."/>
            <person name="Lu D."/>
            <person name="Skrede I."/>
            <person name="Drula E."/>
            <person name="Henrissat B."/>
            <person name="Morin E."/>
            <person name="Kohler A."/>
            <person name="Barry K."/>
            <person name="LaButti K."/>
            <person name="Morin E."/>
            <person name="Salamov A."/>
            <person name="Lipzen A."/>
            <person name="Mereny Z."/>
            <person name="Hegedus B."/>
            <person name="Baldrian P."/>
            <person name="Stursova M."/>
            <person name="Weitz H."/>
            <person name="Taylor A."/>
            <person name="Grigoriev I.V."/>
            <person name="Nagy L.G."/>
            <person name="Martin F."/>
            <person name="Kauserud H."/>
        </authorList>
    </citation>
    <scope>NUCLEOTIDE SEQUENCE</scope>
    <source>
        <strain evidence="2">CBHHK067</strain>
    </source>
</reference>
<feature type="non-terminal residue" evidence="2">
    <location>
        <position position="1"/>
    </location>
</feature>
<gene>
    <name evidence="2" type="ORF">B0H17DRAFT_846999</name>
</gene>
<evidence type="ECO:0000313" key="3">
    <source>
        <dbReference type="Proteomes" id="UP001221757"/>
    </source>
</evidence>
<dbReference type="EMBL" id="JARKIE010000003">
    <property type="protein sequence ID" value="KAJ7708841.1"/>
    <property type="molecule type" value="Genomic_DNA"/>
</dbReference>
<name>A0AAD7H020_MYCRO</name>
<feature type="region of interest" description="Disordered" evidence="1">
    <location>
        <begin position="1"/>
        <end position="22"/>
    </location>
</feature>
<comment type="caution">
    <text evidence="2">The sequence shown here is derived from an EMBL/GenBank/DDBJ whole genome shotgun (WGS) entry which is preliminary data.</text>
</comment>
<proteinExistence type="predicted"/>
<protein>
    <submittedName>
        <fullName evidence="2">Uncharacterized protein</fullName>
    </submittedName>
</protein>
<feature type="compositionally biased region" description="Low complexity" evidence="1">
    <location>
        <begin position="1"/>
        <end position="15"/>
    </location>
</feature>